<proteinExistence type="predicted"/>
<reference evidence="1 2" key="1">
    <citation type="submission" date="2012-11" db="EMBL/GenBank/DDBJ databases">
        <authorList>
            <person name="Linke B."/>
        </authorList>
    </citation>
    <scope>NUCLEOTIDE SEQUENCE [LARGE SCALE GENOMIC DNA]</scope>
    <source>
        <strain evidence="2">CFBP 1232</strain>
    </source>
</reference>
<comment type="caution">
    <text evidence="1">The sequence shown here is derived from an EMBL/GenBank/DDBJ whole genome shotgun (WGS) entry which is preliminary data.</text>
</comment>
<sequence>MRTDPGNDSSDFLLRLSRRRFRDRSPPVVFLLCKEVNDAYQLNFFTLRNFPGFQHSLSDILQCALVDFPICRPMPAFSCLRIRAGHARVTGLPPRRTTL</sequence>
<protein>
    <submittedName>
        <fullName evidence="1">Uncharacterized protein</fullName>
    </submittedName>
</protein>
<dbReference type="Proteomes" id="UP000013111">
    <property type="component" value="Unassembled WGS sequence"/>
</dbReference>
<organism evidence="1 2">
    <name type="scientific">Erwinia amylovora NBRC 12687 = CFBP 1232</name>
    <dbReference type="NCBI Taxonomy" id="1219359"/>
    <lineage>
        <taxon>Bacteria</taxon>
        <taxon>Pseudomonadati</taxon>
        <taxon>Pseudomonadota</taxon>
        <taxon>Gammaproteobacteria</taxon>
        <taxon>Enterobacterales</taxon>
        <taxon>Erwiniaceae</taxon>
        <taxon>Erwinia</taxon>
    </lineage>
</organism>
<accession>A0A830ZVB8</accession>
<gene>
    <name evidence="1" type="ORF">BN437_2958</name>
</gene>
<name>A0A830ZVB8_ERWAM</name>
<evidence type="ECO:0000313" key="2">
    <source>
        <dbReference type="Proteomes" id="UP000013111"/>
    </source>
</evidence>
<evidence type="ECO:0000313" key="1">
    <source>
        <dbReference type="EMBL" id="CCO94868.1"/>
    </source>
</evidence>
<dbReference type="AlphaFoldDB" id="A0A830ZVB8"/>
<dbReference type="EMBL" id="CAPB01000035">
    <property type="protein sequence ID" value="CCO94868.1"/>
    <property type="molecule type" value="Genomic_DNA"/>
</dbReference>
<reference evidence="1 2" key="2">
    <citation type="submission" date="2013-04" db="EMBL/GenBank/DDBJ databases">
        <title>Comparative genomics of 12 strains of Erwinia amylovora identifies a pan-genome with a large conserved core and provides insights into host specificity.</title>
        <authorList>
            <person name="Mann R.A."/>
            <person name="Smits T.H.M."/>
            <person name="Buehlmann A."/>
            <person name="Blom J."/>
            <person name="Goesmann A."/>
            <person name="Frey J.E."/>
            <person name="Plummer K.M."/>
            <person name="Beer S.V."/>
            <person name="Luck J."/>
            <person name="Duffy B."/>
            <person name="Rodoni B."/>
        </authorList>
    </citation>
    <scope>NUCLEOTIDE SEQUENCE [LARGE SCALE GENOMIC DNA]</scope>
    <source>
        <strain evidence="2">CFBP 1232</strain>
    </source>
</reference>